<keyword evidence="2" id="KW-1185">Reference proteome</keyword>
<evidence type="ECO:0000313" key="2">
    <source>
        <dbReference type="Proteomes" id="UP000027222"/>
    </source>
</evidence>
<name>A0A067TMK8_GALM3</name>
<gene>
    <name evidence="1" type="ORF">GALMADRAFT_62602</name>
</gene>
<dbReference type="OrthoDB" id="2364174at2759"/>
<dbReference type="EMBL" id="KL142372">
    <property type="protein sequence ID" value="KDR80203.1"/>
    <property type="molecule type" value="Genomic_DNA"/>
</dbReference>
<proteinExistence type="predicted"/>
<reference evidence="2" key="1">
    <citation type="journal article" date="2014" name="Proc. Natl. Acad. Sci. U.S.A.">
        <title>Extensive sampling of basidiomycete genomes demonstrates inadequacy of the white-rot/brown-rot paradigm for wood decay fungi.</title>
        <authorList>
            <person name="Riley R."/>
            <person name="Salamov A.A."/>
            <person name="Brown D.W."/>
            <person name="Nagy L.G."/>
            <person name="Floudas D."/>
            <person name="Held B.W."/>
            <person name="Levasseur A."/>
            <person name="Lombard V."/>
            <person name="Morin E."/>
            <person name="Otillar R."/>
            <person name="Lindquist E.A."/>
            <person name="Sun H."/>
            <person name="LaButti K.M."/>
            <person name="Schmutz J."/>
            <person name="Jabbour D."/>
            <person name="Luo H."/>
            <person name="Baker S.E."/>
            <person name="Pisabarro A.G."/>
            <person name="Walton J.D."/>
            <person name="Blanchette R.A."/>
            <person name="Henrissat B."/>
            <person name="Martin F."/>
            <person name="Cullen D."/>
            <person name="Hibbett D.S."/>
            <person name="Grigoriev I.V."/>
        </authorList>
    </citation>
    <scope>NUCLEOTIDE SEQUENCE [LARGE SCALE GENOMIC DNA]</scope>
    <source>
        <strain evidence="2">CBS 339.88</strain>
    </source>
</reference>
<dbReference type="AlphaFoldDB" id="A0A067TMK8"/>
<dbReference type="Proteomes" id="UP000027222">
    <property type="component" value="Unassembled WGS sequence"/>
</dbReference>
<evidence type="ECO:0000313" key="1">
    <source>
        <dbReference type="EMBL" id="KDR80203.1"/>
    </source>
</evidence>
<sequence>MPKQPPFTPKPAVEKLPLAVRKDIRDNWDSKKEDFETQIADALGFPVTINVNVNEVWAYADSLSATQAGSTFSGYIGGFVSALQSYVEKYGDIGKEYFQNAVTQSEVTLTVNELGDKGETITADVNDGVFRILFRHDRLSYNMNWLNDYFAPAIDNAPHEGFGLLAKYSIKTGYEDEIEETEEEIKKILALDDLVLDPNFEENYGTLLNKSDNDWQKNFGEATFAYFKYDYSLSEIVARLS</sequence>
<protein>
    <submittedName>
        <fullName evidence="1">Uncharacterized protein</fullName>
    </submittedName>
</protein>
<organism evidence="1 2">
    <name type="scientific">Galerina marginata (strain CBS 339.88)</name>
    <dbReference type="NCBI Taxonomy" id="685588"/>
    <lineage>
        <taxon>Eukaryota</taxon>
        <taxon>Fungi</taxon>
        <taxon>Dikarya</taxon>
        <taxon>Basidiomycota</taxon>
        <taxon>Agaricomycotina</taxon>
        <taxon>Agaricomycetes</taxon>
        <taxon>Agaricomycetidae</taxon>
        <taxon>Agaricales</taxon>
        <taxon>Agaricineae</taxon>
        <taxon>Strophariaceae</taxon>
        <taxon>Galerina</taxon>
    </lineage>
</organism>
<accession>A0A067TMK8</accession>
<dbReference type="HOGENOM" id="CLU_061413_0_0_1"/>